<dbReference type="AlphaFoldDB" id="A0AAV9SDB4"/>
<keyword evidence="17" id="KW-1185">Reference proteome</keyword>
<dbReference type="GO" id="GO:0044295">
    <property type="term" value="C:axonal growth cone"/>
    <property type="evidence" value="ECO:0007669"/>
    <property type="project" value="TreeGrafter"/>
</dbReference>
<feature type="region of interest" description="Disordered" evidence="15">
    <location>
        <begin position="281"/>
        <end position="308"/>
    </location>
</feature>
<keyword evidence="13" id="KW-0966">Cell projection</keyword>
<dbReference type="GO" id="GO:0005856">
    <property type="term" value="C:cytoskeleton"/>
    <property type="evidence" value="ECO:0007669"/>
    <property type="project" value="UniProtKB-SubCell"/>
</dbReference>
<evidence type="ECO:0000256" key="13">
    <source>
        <dbReference type="ARBA" id="ARBA00023273"/>
    </source>
</evidence>
<protein>
    <recommendedName>
        <fullName evidence="8">Shootin-1</fullName>
    </recommendedName>
</protein>
<dbReference type="Proteomes" id="UP001311232">
    <property type="component" value="Unassembled WGS sequence"/>
</dbReference>
<keyword evidence="9" id="KW-0217">Developmental protein</keyword>
<sequence>MSIVLVFSLGLKLKRENRSLKRKSMMLISYLNPETIKEINLDEEEQAVENEETHADKKEEHEALDSAASVCLSSYCTHFISELQNNLKLTLEEKNQVISDLEVMRQQLKNACDELMKEKHNNKIIIAENLQQKKLLEKYTRVSQFAVAEYEALQNTLDLEQNLRMEAENIAREMLVEQTQLKRQSQILLQSCMPGQALQDILSQVAILTEDMETQRLEHQNQIKQMEEKLKNCEAQKELTALRHKLELLEEEKKECSIRCFKAEQEIKDLQFIVEKQKKLQADVNPPTAPPPPPPPLPPSAPEPASNPFSSLLALIRKRRNISKDIQLVDQDSAKVSGDIQHQALEEMMQRIKKGVQLRPVYQSPNRGEQKTDRLPSNSAIEELKGIMENFNKTRPLPKAGLTSRNQDEELQRILLRRRDALKS</sequence>
<evidence type="ECO:0000256" key="7">
    <source>
        <dbReference type="ARBA" id="ARBA00010041"/>
    </source>
</evidence>
<dbReference type="GO" id="GO:0005737">
    <property type="term" value="C:cytoplasm"/>
    <property type="evidence" value="ECO:0007669"/>
    <property type="project" value="TreeGrafter"/>
</dbReference>
<evidence type="ECO:0000313" key="17">
    <source>
        <dbReference type="Proteomes" id="UP001311232"/>
    </source>
</evidence>
<dbReference type="GO" id="GO:0030027">
    <property type="term" value="C:lamellipodium"/>
    <property type="evidence" value="ECO:0007669"/>
    <property type="project" value="UniProtKB-SubCell"/>
</dbReference>
<evidence type="ECO:0000256" key="5">
    <source>
        <dbReference type="ARBA" id="ARBA00004510"/>
    </source>
</evidence>
<gene>
    <name evidence="16" type="ORF">CRENBAI_015538</name>
</gene>
<dbReference type="InterPro" id="IPR024849">
    <property type="entry name" value="Shootin-1"/>
</dbReference>
<evidence type="ECO:0000256" key="4">
    <source>
        <dbReference type="ARBA" id="ARBA00004489"/>
    </source>
</evidence>
<keyword evidence="10" id="KW-0963">Cytoplasm</keyword>
<evidence type="ECO:0000256" key="14">
    <source>
        <dbReference type="SAM" id="Coils"/>
    </source>
</evidence>
<evidence type="ECO:0000256" key="3">
    <source>
        <dbReference type="ARBA" id="ARBA00004486"/>
    </source>
</evidence>
<evidence type="ECO:0000256" key="1">
    <source>
        <dbReference type="ARBA" id="ARBA00004245"/>
    </source>
</evidence>
<comment type="similarity">
    <text evidence="7">Belongs to the shootin family.</text>
</comment>
<evidence type="ECO:0000256" key="2">
    <source>
        <dbReference type="ARBA" id="ARBA00004484"/>
    </source>
</evidence>
<keyword evidence="12" id="KW-0206">Cytoskeleton</keyword>
<accession>A0AAV9SDB4</accession>
<evidence type="ECO:0000256" key="9">
    <source>
        <dbReference type="ARBA" id="ARBA00022473"/>
    </source>
</evidence>
<evidence type="ECO:0000313" key="16">
    <source>
        <dbReference type="EMBL" id="KAK5619311.1"/>
    </source>
</evidence>
<keyword evidence="11 14" id="KW-0175">Coiled coil</keyword>
<dbReference type="GO" id="GO:0048812">
    <property type="term" value="P:neuron projection morphogenesis"/>
    <property type="evidence" value="ECO:0007669"/>
    <property type="project" value="TreeGrafter"/>
</dbReference>
<feature type="coiled-coil region" evidence="14">
    <location>
        <begin position="41"/>
        <end position="121"/>
    </location>
</feature>
<name>A0AAV9SDB4_9TELE</name>
<dbReference type="PANTHER" id="PTHR46606">
    <property type="entry name" value="SHOOTIN-1"/>
    <property type="match status" value="1"/>
</dbReference>
<dbReference type="GO" id="GO:0030175">
    <property type="term" value="C:filopodium"/>
    <property type="evidence" value="ECO:0007669"/>
    <property type="project" value="UniProtKB-SubCell"/>
</dbReference>
<evidence type="ECO:0000256" key="10">
    <source>
        <dbReference type="ARBA" id="ARBA00022490"/>
    </source>
</evidence>
<organism evidence="16 17">
    <name type="scientific">Crenichthys baileyi</name>
    <name type="common">White River springfish</name>
    <dbReference type="NCBI Taxonomy" id="28760"/>
    <lineage>
        <taxon>Eukaryota</taxon>
        <taxon>Metazoa</taxon>
        <taxon>Chordata</taxon>
        <taxon>Craniata</taxon>
        <taxon>Vertebrata</taxon>
        <taxon>Euteleostomi</taxon>
        <taxon>Actinopterygii</taxon>
        <taxon>Neopterygii</taxon>
        <taxon>Teleostei</taxon>
        <taxon>Neoteleostei</taxon>
        <taxon>Acanthomorphata</taxon>
        <taxon>Ovalentaria</taxon>
        <taxon>Atherinomorphae</taxon>
        <taxon>Cyprinodontiformes</taxon>
        <taxon>Goodeidae</taxon>
        <taxon>Crenichthys</taxon>
    </lineage>
</organism>
<dbReference type="GO" id="GO:0043204">
    <property type="term" value="C:perikaryon"/>
    <property type="evidence" value="ECO:0007669"/>
    <property type="project" value="UniProtKB-SubCell"/>
</dbReference>
<dbReference type="EMBL" id="JAHHUM010000581">
    <property type="protein sequence ID" value="KAK5619311.1"/>
    <property type="molecule type" value="Genomic_DNA"/>
</dbReference>
<evidence type="ECO:0000256" key="12">
    <source>
        <dbReference type="ARBA" id="ARBA00023212"/>
    </source>
</evidence>
<comment type="caution">
    <text evidence="16">The sequence shown here is derived from an EMBL/GenBank/DDBJ whole genome shotgun (WGS) entry which is preliminary data.</text>
</comment>
<dbReference type="PANTHER" id="PTHR46606:SF3">
    <property type="entry name" value="SHOOTIN-1"/>
    <property type="match status" value="1"/>
</dbReference>
<feature type="coiled-coil region" evidence="14">
    <location>
        <begin position="209"/>
        <end position="266"/>
    </location>
</feature>
<evidence type="ECO:0000256" key="11">
    <source>
        <dbReference type="ARBA" id="ARBA00023054"/>
    </source>
</evidence>
<comment type="subcellular location">
    <subcellularLocation>
        <location evidence="4">Cell projection</location>
        <location evidence="4">Axon</location>
    </subcellularLocation>
    <subcellularLocation>
        <location evidence="3">Cell projection</location>
        <location evidence="3">Filopodium</location>
    </subcellularLocation>
    <subcellularLocation>
        <location evidence="6">Cell projection</location>
        <location evidence="6">Growth cone</location>
    </subcellularLocation>
    <subcellularLocation>
        <location evidence="5">Cell projection</location>
        <location evidence="5">Lamellipodium</location>
    </subcellularLocation>
    <subcellularLocation>
        <location evidence="1">Cytoplasm</location>
        <location evidence="1">Cytoskeleton</location>
    </subcellularLocation>
    <subcellularLocation>
        <location evidence="2">Perikaryon</location>
    </subcellularLocation>
</comment>
<proteinExistence type="inferred from homology"/>
<dbReference type="GO" id="GO:2001224">
    <property type="term" value="P:positive regulation of neuron migration"/>
    <property type="evidence" value="ECO:0007669"/>
    <property type="project" value="TreeGrafter"/>
</dbReference>
<evidence type="ECO:0000256" key="6">
    <source>
        <dbReference type="ARBA" id="ARBA00004624"/>
    </source>
</evidence>
<evidence type="ECO:0000256" key="15">
    <source>
        <dbReference type="SAM" id="MobiDB-lite"/>
    </source>
</evidence>
<reference evidence="16 17" key="1">
    <citation type="submission" date="2021-06" db="EMBL/GenBank/DDBJ databases">
        <authorList>
            <person name="Palmer J.M."/>
        </authorList>
    </citation>
    <scope>NUCLEOTIDE SEQUENCE [LARGE SCALE GENOMIC DNA]</scope>
    <source>
        <strain evidence="16 17">MEX-2019</strain>
        <tissue evidence="16">Muscle</tissue>
    </source>
</reference>
<feature type="region of interest" description="Disordered" evidence="15">
    <location>
        <begin position="387"/>
        <end position="409"/>
    </location>
</feature>
<feature type="compositionally biased region" description="Pro residues" evidence="15">
    <location>
        <begin position="287"/>
        <end position="302"/>
    </location>
</feature>
<evidence type="ECO:0000256" key="8">
    <source>
        <dbReference type="ARBA" id="ARBA00017666"/>
    </source>
</evidence>